<dbReference type="EMBL" id="FNTC01000002">
    <property type="protein sequence ID" value="SEC12734.1"/>
    <property type="molecule type" value="Genomic_DNA"/>
</dbReference>
<dbReference type="Proteomes" id="UP000198542">
    <property type="component" value="Unassembled WGS sequence"/>
</dbReference>
<sequence length="52" mass="5748">MRRFLLSCLTVTMTAILASGAIYAFGSVVSSRVSNAHPNYPITSINEVFRHF</sequence>
<protein>
    <submittedName>
        <fullName evidence="1">Uncharacterized protein</fullName>
    </submittedName>
</protein>
<accession>A0A1H4PZI1</accession>
<reference evidence="2" key="1">
    <citation type="submission" date="2016-10" db="EMBL/GenBank/DDBJ databases">
        <authorList>
            <person name="Varghese N."/>
            <person name="Submissions S."/>
        </authorList>
    </citation>
    <scope>NUCLEOTIDE SEQUENCE [LARGE SCALE GENOMIC DNA]</scope>
    <source>
        <strain evidence="2">BS3660</strain>
    </source>
</reference>
<keyword evidence="2" id="KW-1185">Reference proteome</keyword>
<evidence type="ECO:0000313" key="2">
    <source>
        <dbReference type="Proteomes" id="UP000198542"/>
    </source>
</evidence>
<organism evidence="1 2">
    <name type="scientific">Pseudomonas jessenii</name>
    <dbReference type="NCBI Taxonomy" id="77298"/>
    <lineage>
        <taxon>Bacteria</taxon>
        <taxon>Pseudomonadati</taxon>
        <taxon>Pseudomonadota</taxon>
        <taxon>Gammaproteobacteria</taxon>
        <taxon>Pseudomonadales</taxon>
        <taxon>Pseudomonadaceae</taxon>
        <taxon>Pseudomonas</taxon>
    </lineage>
</organism>
<name>A0A1H4PZI1_PSEJE</name>
<proteinExistence type="predicted"/>
<gene>
    <name evidence="1" type="ORF">SAMN04490187_3271</name>
</gene>
<dbReference type="AlphaFoldDB" id="A0A1H4PZI1"/>
<evidence type="ECO:0000313" key="1">
    <source>
        <dbReference type="EMBL" id="SEC12734.1"/>
    </source>
</evidence>